<sequence length="200" mass="22435">MTRYKTHSARVAPLAAPLPPDIQDAVDHIMAGNEPLVLFTTLARDRRLFFKLFNAGLLDRGHLTLRQREIVINRVTAQCGAEYEWGVHTCVYAAKAELTVHQIASLVGDGASGDWSDEESVLIALCDSLHKTCTVDDALWFALTTHYSDEAIIELLMLAGYYRTVSYLANALRLPLEPNTPRFSTFRRFNELRPTNLSVD</sequence>
<dbReference type="SUPFAM" id="SSF69118">
    <property type="entry name" value="AhpD-like"/>
    <property type="match status" value="1"/>
</dbReference>
<comment type="caution">
    <text evidence="1">The sequence shown here is derived from an EMBL/GenBank/DDBJ whole genome shotgun (WGS) entry which is preliminary data.</text>
</comment>
<dbReference type="Gene3D" id="1.20.1290.10">
    <property type="entry name" value="AhpD-like"/>
    <property type="match status" value="1"/>
</dbReference>
<dbReference type="EMBL" id="JYNL01000022">
    <property type="protein sequence ID" value="KMO77125.1"/>
    <property type="molecule type" value="Genomic_DNA"/>
</dbReference>
<protein>
    <submittedName>
        <fullName evidence="1">Uncharacterized protein</fullName>
    </submittedName>
</protein>
<dbReference type="Proteomes" id="UP000036513">
    <property type="component" value="Unassembled WGS sequence"/>
</dbReference>
<dbReference type="PANTHER" id="PTHR34846">
    <property type="entry name" value="4-CARBOXYMUCONOLACTONE DECARBOXYLASE FAMILY PROTEIN (AFU_ORTHOLOGUE AFUA_6G11590)"/>
    <property type="match status" value="1"/>
</dbReference>
<dbReference type="PATRIC" id="fig|37916.4.peg.2613"/>
<proteinExistence type="predicted"/>
<dbReference type="RefSeq" id="WP_048470314.1">
    <property type="nucleotide sequence ID" value="NZ_JYNL01000022.1"/>
</dbReference>
<gene>
    <name evidence="1" type="ORF">MCHLDSM_02689</name>
</gene>
<accession>A0A0J6W1C9</accession>
<dbReference type="InterPro" id="IPR029032">
    <property type="entry name" value="AhpD-like"/>
</dbReference>
<evidence type="ECO:0000313" key="1">
    <source>
        <dbReference type="EMBL" id="KMO77125.1"/>
    </source>
</evidence>
<keyword evidence="2" id="KW-1185">Reference proteome</keyword>
<organism evidence="1 2">
    <name type="scientific">Mycolicibacterium chlorophenolicum</name>
    <dbReference type="NCBI Taxonomy" id="37916"/>
    <lineage>
        <taxon>Bacteria</taxon>
        <taxon>Bacillati</taxon>
        <taxon>Actinomycetota</taxon>
        <taxon>Actinomycetes</taxon>
        <taxon>Mycobacteriales</taxon>
        <taxon>Mycobacteriaceae</taxon>
        <taxon>Mycolicibacterium</taxon>
    </lineage>
</organism>
<name>A0A0J6W1C9_9MYCO</name>
<dbReference type="PANTHER" id="PTHR34846:SF5">
    <property type="entry name" value="CARBOXYMUCONOLACTONE DECARBOXYLASE-LIKE DOMAIN-CONTAINING PROTEIN"/>
    <property type="match status" value="1"/>
</dbReference>
<dbReference type="AlphaFoldDB" id="A0A0J6W1C9"/>
<dbReference type="STRING" id="37916.MCHLDSM_02689"/>
<evidence type="ECO:0000313" key="2">
    <source>
        <dbReference type="Proteomes" id="UP000036513"/>
    </source>
</evidence>
<dbReference type="SMR" id="A0A0J6W1C9"/>
<reference evidence="1 2" key="1">
    <citation type="journal article" date="2015" name="Genome Biol. Evol.">
        <title>Characterization of Three Mycobacterium spp. with Potential Use in Bioremediation by Genome Sequencing and Comparative Genomics.</title>
        <authorList>
            <person name="Das S."/>
            <person name="Pettersson B.M."/>
            <person name="Behra P.R."/>
            <person name="Ramesh M."/>
            <person name="Dasgupta S."/>
            <person name="Bhattacharya A."/>
            <person name="Kirsebom L.A."/>
        </authorList>
    </citation>
    <scope>NUCLEOTIDE SEQUENCE [LARGE SCALE GENOMIC DNA]</scope>
    <source>
        <strain evidence="1 2">DSM 43826</strain>
    </source>
</reference>